<protein>
    <submittedName>
        <fullName evidence="2">Uncharacterized protein</fullName>
    </submittedName>
</protein>
<keyword evidence="1" id="KW-1133">Transmembrane helix</keyword>
<keyword evidence="1" id="KW-0472">Membrane</keyword>
<dbReference type="Proteomes" id="UP000023152">
    <property type="component" value="Unassembled WGS sequence"/>
</dbReference>
<evidence type="ECO:0000256" key="1">
    <source>
        <dbReference type="SAM" id="Phobius"/>
    </source>
</evidence>
<organism evidence="2 3">
    <name type="scientific">Reticulomyxa filosa</name>
    <dbReference type="NCBI Taxonomy" id="46433"/>
    <lineage>
        <taxon>Eukaryota</taxon>
        <taxon>Sar</taxon>
        <taxon>Rhizaria</taxon>
        <taxon>Retaria</taxon>
        <taxon>Foraminifera</taxon>
        <taxon>Monothalamids</taxon>
        <taxon>Reticulomyxidae</taxon>
        <taxon>Reticulomyxa</taxon>
    </lineage>
</organism>
<evidence type="ECO:0000313" key="3">
    <source>
        <dbReference type="Proteomes" id="UP000023152"/>
    </source>
</evidence>
<keyword evidence="3" id="KW-1185">Reference proteome</keyword>
<accession>X6M6G9</accession>
<comment type="caution">
    <text evidence="2">The sequence shown here is derived from an EMBL/GenBank/DDBJ whole genome shotgun (WGS) entry which is preliminary data.</text>
</comment>
<sequence>MHEVSVFVTDMFRSHWTDRPLLKQVLNHWSNEWSRERERKSHLMNRWVSDLDNIVLRYAHNECWRLHFRKDRTSNPSNIKLENEGTLIQISQFCNVYLPTCYAVTENVHVWRFKCWVLPMLIKHTESMMKLIVSLFSFFFFFFYCHRLIVVPLMCKNFVCMCVCMVFFIFLKKKVWGITIDITHKQEFMIDLQFKVSEKLLQIQNVTESSNEIQQASLRFIRSFNRYYQWKKLIFVPYIRVRGHLTTIQIIKITPAMYGDRHAQTDVSFQ</sequence>
<reference evidence="2 3" key="1">
    <citation type="journal article" date="2013" name="Curr. Biol.">
        <title>The Genome of the Foraminiferan Reticulomyxa filosa.</title>
        <authorList>
            <person name="Glockner G."/>
            <person name="Hulsmann N."/>
            <person name="Schleicher M."/>
            <person name="Noegel A.A."/>
            <person name="Eichinger L."/>
            <person name="Gallinger C."/>
            <person name="Pawlowski J."/>
            <person name="Sierra R."/>
            <person name="Euteneuer U."/>
            <person name="Pillet L."/>
            <person name="Moustafa A."/>
            <person name="Platzer M."/>
            <person name="Groth M."/>
            <person name="Szafranski K."/>
            <person name="Schliwa M."/>
        </authorList>
    </citation>
    <scope>NUCLEOTIDE SEQUENCE [LARGE SCALE GENOMIC DNA]</scope>
</reference>
<feature type="transmembrane region" description="Helical" evidence="1">
    <location>
        <begin position="150"/>
        <end position="171"/>
    </location>
</feature>
<dbReference type="AlphaFoldDB" id="X6M6G9"/>
<keyword evidence="1" id="KW-0812">Transmembrane</keyword>
<gene>
    <name evidence="2" type="ORF">RFI_27789</name>
</gene>
<name>X6M6G9_RETFI</name>
<proteinExistence type="predicted"/>
<evidence type="ECO:0000313" key="2">
    <source>
        <dbReference type="EMBL" id="ETO09588.1"/>
    </source>
</evidence>
<dbReference type="EMBL" id="ASPP01023992">
    <property type="protein sequence ID" value="ETO09588.1"/>
    <property type="molecule type" value="Genomic_DNA"/>
</dbReference>